<keyword evidence="2" id="KW-1185">Reference proteome</keyword>
<protein>
    <submittedName>
        <fullName evidence="1">Uncharacterized protein</fullName>
    </submittedName>
</protein>
<accession>A0A2W2BMG7</accession>
<dbReference type="EMBL" id="POUB01000276">
    <property type="protein sequence ID" value="PZF88295.1"/>
    <property type="molecule type" value="Genomic_DNA"/>
</dbReference>
<sequence length="101" mass="11027">MAAERFTVESIARVLDITPWSSEFGPRGEIKQPTWTTRCLGLYFAEPAQTRANPWDGEPAVIRTAEPRFHYVRYGVRPADLLDTGGLAALVAGLPEAASPA</sequence>
<organism evidence="1 2">
    <name type="scientific">Micromonospora deserti</name>
    <dbReference type="NCBI Taxonomy" id="2070366"/>
    <lineage>
        <taxon>Bacteria</taxon>
        <taxon>Bacillati</taxon>
        <taxon>Actinomycetota</taxon>
        <taxon>Actinomycetes</taxon>
        <taxon>Micromonosporales</taxon>
        <taxon>Micromonosporaceae</taxon>
        <taxon>Micromonospora</taxon>
    </lineage>
</organism>
<evidence type="ECO:0000313" key="1">
    <source>
        <dbReference type="EMBL" id="PZF88295.1"/>
    </source>
</evidence>
<gene>
    <name evidence="1" type="ORF">C1I99_26585</name>
</gene>
<reference evidence="1 2" key="1">
    <citation type="submission" date="2018-01" db="EMBL/GenBank/DDBJ databases">
        <title>Draft genome sequence of Salinispora sp. 13K206.</title>
        <authorList>
            <person name="Sahin N."/>
            <person name="Saygin H."/>
            <person name="Ay H."/>
        </authorList>
    </citation>
    <scope>NUCLEOTIDE SEQUENCE [LARGE SCALE GENOMIC DNA]</scope>
    <source>
        <strain evidence="1 2">13K206</strain>
    </source>
</reference>
<name>A0A2W2BMG7_9ACTN</name>
<dbReference type="AlphaFoldDB" id="A0A2W2BMG7"/>
<dbReference type="Proteomes" id="UP000248749">
    <property type="component" value="Unassembled WGS sequence"/>
</dbReference>
<proteinExistence type="predicted"/>
<evidence type="ECO:0000313" key="2">
    <source>
        <dbReference type="Proteomes" id="UP000248749"/>
    </source>
</evidence>
<comment type="caution">
    <text evidence="1">The sequence shown here is derived from an EMBL/GenBank/DDBJ whole genome shotgun (WGS) entry which is preliminary data.</text>
</comment>